<dbReference type="FunFam" id="3.90.400.10:FF:000001">
    <property type="entry name" value="Maltase A3, isoform A"/>
    <property type="match status" value="1"/>
</dbReference>
<feature type="domain" description="Glycosyl hydrolase family 13 catalytic" evidence="2">
    <location>
        <begin position="21"/>
        <end position="429"/>
    </location>
</feature>
<dbReference type="EMBL" id="CAEZTD010000007">
    <property type="protein sequence ID" value="CAB4552866.1"/>
    <property type="molecule type" value="Genomic_DNA"/>
</dbReference>
<evidence type="ECO:0000256" key="1">
    <source>
        <dbReference type="ARBA" id="ARBA00023180"/>
    </source>
</evidence>
<dbReference type="GO" id="GO:0004556">
    <property type="term" value="F:alpha-amylase activity"/>
    <property type="evidence" value="ECO:0007669"/>
    <property type="project" value="TreeGrafter"/>
</dbReference>
<evidence type="ECO:0000259" key="2">
    <source>
        <dbReference type="SMART" id="SM00642"/>
    </source>
</evidence>
<dbReference type="SUPFAM" id="SSF51445">
    <property type="entry name" value="(Trans)glycosidases"/>
    <property type="match status" value="1"/>
</dbReference>
<dbReference type="InterPro" id="IPR006047">
    <property type="entry name" value="GH13_cat_dom"/>
</dbReference>
<sequence length="549" mass="61604">MASSVFLAGDENWWRQAVVYQVYPRSFKDSNGDGLGDVKGITSKVDYLADLGVDAIWLSPFYPSALADGGYDVADYRDVDPKLGTLADFDEMMAAYHKRGMRVFVDVVPNHSSDLHVWFQEALAAAPGSAARDRYIFRDGKGVNGELPPNDWPSHFGPSSWTRTTNADGTPGQWYLHLFAPEQPDFNWDNEEVIDDFKKTIRFWSDRGVDGFRIDVAHALKKDMSEPYPKIPGYDETHIPLDGSHHLFDRDDTIEIYRGWREVFNSYDPPRVAVAEAWVPTERRPRYSSPETLGQAFNFDLLITPWSAKKFKKSIEFNVDLAAKSGSSSTWVLSNHDVVRHASRYGLPQKANLEKWLLSDGEAPRLDRELGQQRARAAIMLLLALPGSTYIYQGEELGLFEVADLPGDALQDPMWLRDSGKRKGRDGCRVPLPWEKTGTSFGFGTGGAHLPMPGWFGDYSVAAEDSRADSTLNLYRSALELRKKSLTTESLEWVRSKGTVVHFARPNGWHSVTNFSHRSVRLPEGKVVLSSAPLVDGKLPGNSTVWLQK</sequence>
<dbReference type="Gene3D" id="3.20.20.80">
    <property type="entry name" value="Glycosidases"/>
    <property type="match status" value="1"/>
</dbReference>
<dbReference type="Pfam" id="PF00128">
    <property type="entry name" value="Alpha-amylase"/>
    <property type="match status" value="1"/>
</dbReference>
<dbReference type="PANTHER" id="PTHR10357:SF179">
    <property type="entry name" value="NEUTRAL AND BASIC AMINO ACID TRANSPORT PROTEIN RBAT"/>
    <property type="match status" value="1"/>
</dbReference>
<dbReference type="InterPro" id="IPR045857">
    <property type="entry name" value="O16G_dom_2"/>
</dbReference>
<protein>
    <submittedName>
        <fullName evidence="3">Unannotated protein</fullName>
    </submittedName>
</protein>
<dbReference type="SMART" id="SM00642">
    <property type="entry name" value="Aamy"/>
    <property type="match status" value="1"/>
</dbReference>
<dbReference type="CDD" id="cd11332">
    <property type="entry name" value="AmyAc_OligoGlu_TS"/>
    <property type="match status" value="1"/>
</dbReference>
<dbReference type="GO" id="GO:0009313">
    <property type="term" value="P:oligosaccharide catabolic process"/>
    <property type="evidence" value="ECO:0007669"/>
    <property type="project" value="TreeGrafter"/>
</dbReference>
<dbReference type="PANTHER" id="PTHR10357">
    <property type="entry name" value="ALPHA-AMYLASE FAMILY MEMBER"/>
    <property type="match status" value="1"/>
</dbReference>
<keyword evidence="1" id="KW-0325">Glycoprotein</keyword>
<reference evidence="3" key="1">
    <citation type="submission" date="2020-05" db="EMBL/GenBank/DDBJ databases">
        <authorList>
            <person name="Chiriac C."/>
            <person name="Salcher M."/>
            <person name="Ghai R."/>
            <person name="Kavagutti S V."/>
        </authorList>
    </citation>
    <scope>NUCLEOTIDE SEQUENCE</scope>
</reference>
<organism evidence="3">
    <name type="scientific">freshwater metagenome</name>
    <dbReference type="NCBI Taxonomy" id="449393"/>
    <lineage>
        <taxon>unclassified sequences</taxon>
        <taxon>metagenomes</taxon>
        <taxon>ecological metagenomes</taxon>
    </lineage>
</organism>
<dbReference type="Gene3D" id="3.90.400.10">
    <property type="entry name" value="Oligo-1,6-glucosidase, Domain 2"/>
    <property type="match status" value="1"/>
</dbReference>
<dbReference type="InterPro" id="IPR017853">
    <property type="entry name" value="GH"/>
</dbReference>
<dbReference type="AlphaFoldDB" id="A0A6J6CNQ7"/>
<accession>A0A6J6CNQ7</accession>
<evidence type="ECO:0000313" key="3">
    <source>
        <dbReference type="EMBL" id="CAB4552866.1"/>
    </source>
</evidence>
<proteinExistence type="predicted"/>
<gene>
    <name evidence="3" type="ORF">UFOPK1591_00167</name>
</gene>
<name>A0A6J6CNQ7_9ZZZZ</name>